<comment type="caution">
    <text evidence="1">The sequence shown here is derived from an EMBL/GenBank/DDBJ whole genome shotgun (WGS) entry which is preliminary data.</text>
</comment>
<organism evidence="1 2">
    <name type="scientific">Eucalyptus globulus</name>
    <name type="common">Tasmanian blue gum</name>
    <dbReference type="NCBI Taxonomy" id="34317"/>
    <lineage>
        <taxon>Eukaryota</taxon>
        <taxon>Viridiplantae</taxon>
        <taxon>Streptophyta</taxon>
        <taxon>Embryophyta</taxon>
        <taxon>Tracheophyta</taxon>
        <taxon>Spermatophyta</taxon>
        <taxon>Magnoliopsida</taxon>
        <taxon>eudicotyledons</taxon>
        <taxon>Gunneridae</taxon>
        <taxon>Pentapetalae</taxon>
        <taxon>rosids</taxon>
        <taxon>malvids</taxon>
        <taxon>Myrtales</taxon>
        <taxon>Myrtaceae</taxon>
        <taxon>Myrtoideae</taxon>
        <taxon>Eucalypteae</taxon>
        <taxon>Eucalyptus</taxon>
    </lineage>
</organism>
<dbReference type="EMBL" id="JBJKBG010000008">
    <property type="protein sequence ID" value="KAL3727008.1"/>
    <property type="molecule type" value="Genomic_DNA"/>
</dbReference>
<evidence type="ECO:0000313" key="2">
    <source>
        <dbReference type="Proteomes" id="UP001634007"/>
    </source>
</evidence>
<dbReference type="AlphaFoldDB" id="A0ABD3JJA8"/>
<protein>
    <submittedName>
        <fullName evidence="1">Uncharacterized protein</fullName>
    </submittedName>
</protein>
<gene>
    <name evidence="1" type="ORF">ACJRO7_031847</name>
</gene>
<dbReference type="Proteomes" id="UP001634007">
    <property type="component" value="Unassembled WGS sequence"/>
</dbReference>
<dbReference type="InterPro" id="IPR011992">
    <property type="entry name" value="EF-hand-dom_pair"/>
</dbReference>
<reference evidence="1 2" key="1">
    <citation type="submission" date="2024-11" db="EMBL/GenBank/DDBJ databases">
        <title>Chromosome-level genome assembly of Eucalyptus globulus Labill. provides insights into its genome evolution.</title>
        <authorList>
            <person name="Li X."/>
        </authorList>
    </citation>
    <scope>NUCLEOTIDE SEQUENCE [LARGE SCALE GENOMIC DNA]</scope>
    <source>
        <strain evidence="1">CL2024</strain>
        <tissue evidence="1">Fresh tender leaves</tissue>
    </source>
</reference>
<evidence type="ECO:0000313" key="1">
    <source>
        <dbReference type="EMBL" id="KAL3727008.1"/>
    </source>
</evidence>
<name>A0ABD3JJA8_EUCGL</name>
<proteinExistence type="predicted"/>
<dbReference type="SUPFAM" id="SSF47473">
    <property type="entry name" value="EF-hand"/>
    <property type="match status" value="1"/>
</dbReference>
<accession>A0ABD3JJA8</accession>
<sequence length="112" mass="12253">MASADSQLQPRNGHGAIPLPELKLIECDCCGLAEECTLEYIERAMKDEAVRSDGSINGEEFQSSSLPVNLMEDLISAVKQLLRRTLDSLRKSGSACRLMMVQSKSCFSALSK</sequence>
<keyword evidence="2" id="KW-1185">Reference proteome</keyword>